<gene>
    <name evidence="3" type="ORF">B296_00029586</name>
</gene>
<feature type="region of interest" description="Disordered" evidence="1">
    <location>
        <begin position="173"/>
        <end position="199"/>
    </location>
</feature>
<organism evidence="3 4">
    <name type="scientific">Ensete ventricosum</name>
    <name type="common">Abyssinian banana</name>
    <name type="synonym">Musa ensete</name>
    <dbReference type="NCBI Taxonomy" id="4639"/>
    <lineage>
        <taxon>Eukaryota</taxon>
        <taxon>Viridiplantae</taxon>
        <taxon>Streptophyta</taxon>
        <taxon>Embryophyta</taxon>
        <taxon>Tracheophyta</taxon>
        <taxon>Spermatophyta</taxon>
        <taxon>Magnoliopsida</taxon>
        <taxon>Liliopsida</taxon>
        <taxon>Zingiberales</taxon>
        <taxon>Musaceae</taxon>
        <taxon>Ensete</taxon>
    </lineage>
</organism>
<feature type="region of interest" description="Disordered" evidence="1">
    <location>
        <begin position="76"/>
        <end position="108"/>
    </location>
</feature>
<protein>
    <submittedName>
        <fullName evidence="3">Uncharacterized protein</fullName>
    </submittedName>
</protein>
<name>A0A426YFX3_ENSVE</name>
<keyword evidence="2" id="KW-0732">Signal</keyword>
<evidence type="ECO:0000313" key="4">
    <source>
        <dbReference type="Proteomes" id="UP000287651"/>
    </source>
</evidence>
<accession>A0A426YFX3</accession>
<reference evidence="3 4" key="1">
    <citation type="journal article" date="2014" name="Agronomy (Basel)">
        <title>A Draft Genome Sequence for Ensete ventricosum, the Drought-Tolerant Tree Against Hunger.</title>
        <authorList>
            <person name="Harrison J."/>
            <person name="Moore K.A."/>
            <person name="Paszkiewicz K."/>
            <person name="Jones T."/>
            <person name="Grant M."/>
            <person name="Ambacheew D."/>
            <person name="Muzemil S."/>
            <person name="Studholme D.J."/>
        </authorList>
    </citation>
    <scope>NUCLEOTIDE SEQUENCE [LARGE SCALE GENOMIC DNA]</scope>
</reference>
<proteinExistence type="predicted"/>
<evidence type="ECO:0000256" key="2">
    <source>
        <dbReference type="SAM" id="SignalP"/>
    </source>
</evidence>
<feature type="non-terminal residue" evidence="3">
    <location>
        <position position="1"/>
    </location>
</feature>
<sequence length="292" mass="31253">PHALCAVFLSSLICRRHLCCCPISLAPATSQRRLCCCPIFPTPHHRPAPPQPLPSSSATSSASRYAAVFFTGSNISRTHRRRSRSQQFPSRRAPVPQRSLLPTTPSPPAHSSAASSSCCCCALVPLPIAAAAPICSLQPHPAGHLFHLSSFPCISTTPLPTAGPPLPPSLVARTSRAHRSQPRAPLPHPTVLPSSPAALARPRCSPTAATLVGPRCLSFPLRRSSHLHNRCPSLRAKLMPLQPKLMPIDLKSSSMKLEEADQRVPTKLNMVKVSKGADPKSMTTGRTQDTHA</sequence>
<dbReference type="AlphaFoldDB" id="A0A426YFX3"/>
<feature type="signal peptide" evidence="2">
    <location>
        <begin position="1"/>
        <end position="19"/>
    </location>
</feature>
<evidence type="ECO:0000313" key="3">
    <source>
        <dbReference type="EMBL" id="RRT50635.1"/>
    </source>
</evidence>
<dbReference type="Proteomes" id="UP000287651">
    <property type="component" value="Unassembled WGS sequence"/>
</dbReference>
<feature type="region of interest" description="Disordered" evidence="1">
    <location>
        <begin position="272"/>
        <end position="292"/>
    </location>
</feature>
<feature type="compositionally biased region" description="Polar residues" evidence="1">
    <location>
        <begin position="281"/>
        <end position="292"/>
    </location>
</feature>
<dbReference type="EMBL" id="AMZH03012652">
    <property type="protein sequence ID" value="RRT50635.1"/>
    <property type="molecule type" value="Genomic_DNA"/>
</dbReference>
<feature type="compositionally biased region" description="Low complexity" evidence="1">
    <location>
        <begin position="99"/>
        <end position="108"/>
    </location>
</feature>
<evidence type="ECO:0000256" key="1">
    <source>
        <dbReference type="SAM" id="MobiDB-lite"/>
    </source>
</evidence>
<comment type="caution">
    <text evidence="3">The sequence shown here is derived from an EMBL/GenBank/DDBJ whole genome shotgun (WGS) entry which is preliminary data.</text>
</comment>
<feature type="chain" id="PRO_5019094744" evidence="2">
    <location>
        <begin position="20"/>
        <end position="292"/>
    </location>
</feature>